<name>A0A2S2CWB0_9PROT</name>
<geneLocation type="plasmid" evidence="7 8">
    <name>unnamed1</name>
</geneLocation>
<keyword evidence="2 4" id="KW-0479">Metal-binding</keyword>
<evidence type="ECO:0000256" key="1">
    <source>
        <dbReference type="ARBA" id="ARBA00022617"/>
    </source>
</evidence>
<dbReference type="GO" id="GO:0009055">
    <property type="term" value="F:electron transfer activity"/>
    <property type="evidence" value="ECO:0007669"/>
    <property type="project" value="InterPro"/>
</dbReference>
<dbReference type="SUPFAM" id="SSF46626">
    <property type="entry name" value="Cytochrome c"/>
    <property type="match status" value="1"/>
</dbReference>
<evidence type="ECO:0000256" key="3">
    <source>
        <dbReference type="ARBA" id="ARBA00023004"/>
    </source>
</evidence>
<dbReference type="RefSeq" id="WP_109331241.1">
    <property type="nucleotide sequence ID" value="NZ_CP029356.1"/>
</dbReference>
<evidence type="ECO:0000256" key="4">
    <source>
        <dbReference type="PROSITE-ProRule" id="PRU00433"/>
    </source>
</evidence>
<protein>
    <recommendedName>
        <fullName evidence="6">Cytochrome c domain-containing protein</fullName>
    </recommendedName>
</protein>
<reference evidence="8" key="1">
    <citation type="submission" date="2018-05" db="EMBL/GenBank/DDBJ databases">
        <title>Azospirillum thermophila sp. nov., a novel isolated from hot spring.</title>
        <authorList>
            <person name="Zhao Z."/>
        </authorList>
    </citation>
    <scope>NUCLEOTIDE SEQUENCE [LARGE SCALE GENOMIC DNA]</scope>
    <source>
        <strain evidence="8">CFH 70021</strain>
        <plasmid evidence="8">unnamed1</plasmid>
    </source>
</reference>
<dbReference type="InterPro" id="IPR036909">
    <property type="entry name" value="Cyt_c-like_dom_sf"/>
</dbReference>
<evidence type="ECO:0000256" key="2">
    <source>
        <dbReference type="ARBA" id="ARBA00022723"/>
    </source>
</evidence>
<feature type="domain" description="Cytochrome c" evidence="6">
    <location>
        <begin position="27"/>
        <end position="112"/>
    </location>
</feature>
<keyword evidence="3 4" id="KW-0408">Iron</keyword>
<dbReference type="Proteomes" id="UP000245629">
    <property type="component" value="Plasmid unnamed1"/>
</dbReference>
<dbReference type="AlphaFoldDB" id="A0A2S2CWB0"/>
<dbReference type="GO" id="GO:0046872">
    <property type="term" value="F:metal ion binding"/>
    <property type="evidence" value="ECO:0007669"/>
    <property type="project" value="UniProtKB-KW"/>
</dbReference>
<evidence type="ECO:0000313" key="8">
    <source>
        <dbReference type="Proteomes" id="UP000245629"/>
    </source>
</evidence>
<dbReference type="KEGG" id="azz:DEW08_21555"/>
<feature type="signal peptide" evidence="5">
    <location>
        <begin position="1"/>
        <end position="26"/>
    </location>
</feature>
<organism evidence="7 8">
    <name type="scientific">Azospirillum thermophilum</name>
    <dbReference type="NCBI Taxonomy" id="2202148"/>
    <lineage>
        <taxon>Bacteria</taxon>
        <taxon>Pseudomonadati</taxon>
        <taxon>Pseudomonadota</taxon>
        <taxon>Alphaproteobacteria</taxon>
        <taxon>Rhodospirillales</taxon>
        <taxon>Azospirillaceae</taxon>
        <taxon>Azospirillum</taxon>
    </lineage>
</organism>
<dbReference type="OrthoDB" id="7873796at2"/>
<dbReference type="GO" id="GO:0020037">
    <property type="term" value="F:heme binding"/>
    <property type="evidence" value="ECO:0007669"/>
    <property type="project" value="InterPro"/>
</dbReference>
<keyword evidence="7" id="KW-0614">Plasmid</keyword>
<keyword evidence="1 4" id="KW-0349">Heme</keyword>
<sequence length="116" mass="12729">MRRRRNMTGLVLAASLSAVPLLGAAAAPDGPGTPAFGRRLAKEACSECHIVAPDQEDEGKWPAPNLMDRMRNPAITEMALRSYLQTSHPIMPNIRLSPEQTDDIVAYLLTFKEATR</sequence>
<dbReference type="PROSITE" id="PS51007">
    <property type="entry name" value="CYTC"/>
    <property type="match status" value="1"/>
</dbReference>
<gene>
    <name evidence="7" type="ORF">DEW08_21555</name>
</gene>
<dbReference type="EMBL" id="CP029356">
    <property type="protein sequence ID" value="AWK88690.1"/>
    <property type="molecule type" value="Genomic_DNA"/>
</dbReference>
<dbReference type="Pfam" id="PF00034">
    <property type="entry name" value="Cytochrom_C"/>
    <property type="match status" value="1"/>
</dbReference>
<evidence type="ECO:0000259" key="6">
    <source>
        <dbReference type="PROSITE" id="PS51007"/>
    </source>
</evidence>
<proteinExistence type="predicted"/>
<keyword evidence="8" id="KW-1185">Reference proteome</keyword>
<evidence type="ECO:0000313" key="7">
    <source>
        <dbReference type="EMBL" id="AWK88690.1"/>
    </source>
</evidence>
<dbReference type="Gene3D" id="1.10.760.10">
    <property type="entry name" value="Cytochrome c-like domain"/>
    <property type="match status" value="1"/>
</dbReference>
<accession>A0A2S2CWB0</accession>
<dbReference type="InterPro" id="IPR009056">
    <property type="entry name" value="Cyt_c-like_dom"/>
</dbReference>
<evidence type="ECO:0000256" key="5">
    <source>
        <dbReference type="SAM" id="SignalP"/>
    </source>
</evidence>
<feature type="chain" id="PRO_5015560686" description="Cytochrome c domain-containing protein" evidence="5">
    <location>
        <begin position="27"/>
        <end position="116"/>
    </location>
</feature>
<keyword evidence="5" id="KW-0732">Signal</keyword>